<accession>A0ABQ9QK97</accession>
<dbReference type="SUPFAM" id="SSF53383">
    <property type="entry name" value="PLP-dependent transferases"/>
    <property type="match status" value="1"/>
</dbReference>
<dbReference type="InterPro" id="IPR015421">
    <property type="entry name" value="PyrdxlP-dep_Trfase_major"/>
</dbReference>
<dbReference type="Gene3D" id="3.90.1150.10">
    <property type="entry name" value="Aspartate Aminotransferase, domain 1"/>
    <property type="match status" value="2"/>
</dbReference>
<evidence type="ECO:0000256" key="1">
    <source>
        <dbReference type="ARBA" id="ARBA00008954"/>
    </source>
</evidence>
<dbReference type="PANTHER" id="PTHR43094:SF1">
    <property type="entry name" value="AMINOTRANSFERASE CLASS-III"/>
    <property type="match status" value="1"/>
</dbReference>
<keyword evidence="4" id="KW-0808">Transferase</keyword>
<proteinExistence type="inferred from homology"/>
<keyword evidence="4" id="KW-0032">Aminotransferase</keyword>
<organism evidence="4 5">
    <name type="scientific">Colletotrichum tamarilloi</name>
    <dbReference type="NCBI Taxonomy" id="1209934"/>
    <lineage>
        <taxon>Eukaryota</taxon>
        <taxon>Fungi</taxon>
        <taxon>Dikarya</taxon>
        <taxon>Ascomycota</taxon>
        <taxon>Pezizomycotina</taxon>
        <taxon>Sordariomycetes</taxon>
        <taxon>Hypocreomycetidae</taxon>
        <taxon>Glomerellales</taxon>
        <taxon>Glomerellaceae</taxon>
        <taxon>Colletotrichum</taxon>
        <taxon>Colletotrichum acutatum species complex</taxon>
    </lineage>
</organism>
<comment type="caution">
    <text evidence="4">The sequence shown here is derived from an EMBL/GenBank/DDBJ whole genome shotgun (WGS) entry which is preliminary data.</text>
</comment>
<dbReference type="GeneID" id="85416063"/>
<comment type="similarity">
    <text evidence="1 3">Belongs to the class-III pyridoxal-phosphate-dependent aminotransferase family.</text>
</comment>
<evidence type="ECO:0000256" key="2">
    <source>
        <dbReference type="ARBA" id="ARBA00022898"/>
    </source>
</evidence>
<sequence>MVLKPLDTIEFIDASHSPVLHRDLRGQFARIVGGEGHHYVVEGGRKLFDASGGAAVACIGHGDKRVADAMVRQINSIAYSPSTFFTTPTCEKLCQFLVDSTGGRMSRAYLVSSGSEAMEAAMKLARQFFLEKDTPEPQRHLFIARERSYHGTTLGALSMGGHVSRRAKFTPMLLDNIELDDEFTRALGCVPSVSGYFKAVKAVCDRHGALLIMDEVMSGMGRSGTLHAWEGEGVVPDIQTIGKGLAGGYQPIAGVLVNKGVADVLERGSSCFVHGHTYQGHPIACAAALEVQHIIESDGLLVNVRAMGQLLSELLRGGLKDEPCVGDVRGKGLFWGIEFVRDKVSKEPWPREAQVATEMSDLGRTEEYGIVVYPGAGTMDGVLGDHIIVAPPYTVTRSDVEFIADTVVKLIKGYFARLKQSESAV</sequence>
<evidence type="ECO:0000256" key="3">
    <source>
        <dbReference type="RuleBase" id="RU003560"/>
    </source>
</evidence>
<evidence type="ECO:0000313" key="4">
    <source>
        <dbReference type="EMBL" id="KAK1474689.1"/>
    </source>
</evidence>
<dbReference type="InterPro" id="IPR015424">
    <property type="entry name" value="PyrdxlP-dep_Trfase"/>
</dbReference>
<protein>
    <submittedName>
        <fullName evidence="4">Aminotransferase</fullName>
    </submittedName>
</protein>
<keyword evidence="2 3" id="KW-0663">Pyridoxal phosphate</keyword>
<dbReference type="InterPro" id="IPR015422">
    <property type="entry name" value="PyrdxlP-dep_Trfase_small"/>
</dbReference>
<gene>
    <name evidence="4" type="ORF">CTAM01_15831</name>
</gene>
<keyword evidence="5" id="KW-1185">Reference proteome</keyword>
<dbReference type="RefSeq" id="XP_060373600.1">
    <property type="nucleotide sequence ID" value="XM_060531825.1"/>
</dbReference>
<dbReference type="PANTHER" id="PTHR43094">
    <property type="entry name" value="AMINOTRANSFERASE"/>
    <property type="match status" value="1"/>
</dbReference>
<dbReference type="Gene3D" id="3.40.640.10">
    <property type="entry name" value="Type I PLP-dependent aspartate aminotransferase-like (Major domain)"/>
    <property type="match status" value="2"/>
</dbReference>
<dbReference type="CDD" id="cd00610">
    <property type="entry name" value="OAT_like"/>
    <property type="match status" value="1"/>
</dbReference>
<dbReference type="InterPro" id="IPR005814">
    <property type="entry name" value="Aminotrans_3"/>
</dbReference>
<dbReference type="EMBL" id="MLFU01000180">
    <property type="protein sequence ID" value="KAK1474689.1"/>
    <property type="molecule type" value="Genomic_DNA"/>
</dbReference>
<dbReference type="GO" id="GO:0008483">
    <property type="term" value="F:transaminase activity"/>
    <property type="evidence" value="ECO:0007669"/>
    <property type="project" value="UniProtKB-KW"/>
</dbReference>
<dbReference type="Proteomes" id="UP001227543">
    <property type="component" value="Unassembled WGS sequence"/>
</dbReference>
<evidence type="ECO:0000313" key="5">
    <source>
        <dbReference type="Proteomes" id="UP001227543"/>
    </source>
</evidence>
<reference evidence="4 5" key="1">
    <citation type="submission" date="2016-10" db="EMBL/GenBank/DDBJ databases">
        <title>The genome sequence of Colletotrichum fioriniae PJ7.</title>
        <authorList>
            <person name="Baroncelli R."/>
        </authorList>
    </citation>
    <scope>NUCLEOTIDE SEQUENCE [LARGE SCALE GENOMIC DNA]</scope>
    <source>
        <strain evidence="4 5">Tom-12</strain>
    </source>
</reference>
<dbReference type="Pfam" id="PF00202">
    <property type="entry name" value="Aminotran_3"/>
    <property type="match status" value="2"/>
</dbReference>
<name>A0ABQ9QK97_9PEZI</name>